<dbReference type="PRINTS" id="PR00344">
    <property type="entry name" value="BCTRLSENSOR"/>
</dbReference>
<proteinExistence type="predicted"/>
<dbReference type="InterPro" id="IPR011006">
    <property type="entry name" value="CheY-like_superfamily"/>
</dbReference>
<dbReference type="PANTHER" id="PTHR43047">
    <property type="entry name" value="TWO-COMPONENT HISTIDINE PROTEIN KINASE"/>
    <property type="match status" value="1"/>
</dbReference>
<dbReference type="SMART" id="SM00387">
    <property type="entry name" value="HATPase_c"/>
    <property type="match status" value="1"/>
</dbReference>
<gene>
    <name evidence="11" type="ORF">ACFTOW_04335</name>
</gene>
<dbReference type="InterPro" id="IPR036890">
    <property type="entry name" value="HATPase_C_sf"/>
</dbReference>
<dbReference type="Gene3D" id="3.40.50.2300">
    <property type="match status" value="1"/>
</dbReference>
<dbReference type="Pfam" id="PF00512">
    <property type="entry name" value="HisKA"/>
    <property type="match status" value="1"/>
</dbReference>
<evidence type="ECO:0000256" key="5">
    <source>
        <dbReference type="ARBA" id="ARBA00022777"/>
    </source>
</evidence>
<evidence type="ECO:0000259" key="10">
    <source>
        <dbReference type="PROSITE" id="PS50112"/>
    </source>
</evidence>
<dbReference type="PANTHER" id="PTHR43047:SF64">
    <property type="entry name" value="HISTIDINE KINASE CONTAINING CHEY-HOMOLOGOUS RECEIVER DOMAIN AND PAS DOMAIN-RELATED"/>
    <property type="match status" value="1"/>
</dbReference>
<keyword evidence="5" id="KW-0418">Kinase</keyword>
<dbReference type="NCBIfam" id="TIGR00229">
    <property type="entry name" value="sensory_box"/>
    <property type="match status" value="1"/>
</dbReference>
<dbReference type="InterPro" id="IPR005467">
    <property type="entry name" value="His_kinase_dom"/>
</dbReference>
<dbReference type="Gene3D" id="3.30.565.10">
    <property type="entry name" value="Histidine kinase-like ATPase, C-terminal domain"/>
    <property type="match status" value="1"/>
</dbReference>
<protein>
    <recommendedName>
        <fullName evidence="2">histidine kinase</fullName>
        <ecNumber evidence="2">2.7.13.3</ecNumber>
    </recommendedName>
</protein>
<dbReference type="SUPFAM" id="SSF47384">
    <property type="entry name" value="Homodimeric domain of signal transducing histidine kinase"/>
    <property type="match status" value="1"/>
</dbReference>
<dbReference type="EMBL" id="JBHUDD010000036">
    <property type="protein sequence ID" value="MFD1508627.1"/>
    <property type="molecule type" value="Genomic_DNA"/>
</dbReference>
<dbReference type="SUPFAM" id="SSF47226">
    <property type="entry name" value="Histidine-containing phosphotransfer domain, HPT domain"/>
    <property type="match status" value="1"/>
</dbReference>
<dbReference type="EC" id="2.7.13.3" evidence="2"/>
<dbReference type="InterPro" id="IPR036641">
    <property type="entry name" value="HPT_dom_sf"/>
</dbReference>
<dbReference type="CDD" id="cd17546">
    <property type="entry name" value="REC_hyHK_CKI1_RcsC-like"/>
    <property type="match status" value="1"/>
</dbReference>
<evidence type="ECO:0000256" key="3">
    <source>
        <dbReference type="ARBA" id="ARBA00022553"/>
    </source>
</evidence>
<dbReference type="InterPro" id="IPR003594">
    <property type="entry name" value="HATPase_dom"/>
</dbReference>
<dbReference type="Pfam" id="PF00072">
    <property type="entry name" value="Response_reg"/>
    <property type="match status" value="1"/>
</dbReference>
<keyword evidence="7" id="KW-0812">Transmembrane</keyword>
<evidence type="ECO:0000313" key="12">
    <source>
        <dbReference type="Proteomes" id="UP001597186"/>
    </source>
</evidence>
<dbReference type="CDD" id="cd00082">
    <property type="entry name" value="HisKA"/>
    <property type="match status" value="1"/>
</dbReference>
<dbReference type="Pfam" id="PF00989">
    <property type="entry name" value="PAS"/>
    <property type="match status" value="1"/>
</dbReference>
<dbReference type="PROSITE" id="PS50110">
    <property type="entry name" value="RESPONSE_REGULATORY"/>
    <property type="match status" value="1"/>
</dbReference>
<dbReference type="SMART" id="SM00091">
    <property type="entry name" value="PAS"/>
    <property type="match status" value="1"/>
</dbReference>
<dbReference type="CDD" id="cd16922">
    <property type="entry name" value="HATPase_EvgS-ArcB-TorS-like"/>
    <property type="match status" value="1"/>
</dbReference>
<keyword evidence="4" id="KW-0808">Transferase</keyword>
<keyword evidence="3 6" id="KW-0597">Phosphoprotein</keyword>
<name>A0ABW4EBC5_9RHOB</name>
<feature type="domain" description="PAS" evidence="10">
    <location>
        <begin position="221"/>
        <end position="266"/>
    </location>
</feature>
<evidence type="ECO:0000313" key="11">
    <source>
        <dbReference type="EMBL" id="MFD1508627.1"/>
    </source>
</evidence>
<reference evidence="12" key="1">
    <citation type="journal article" date="2019" name="Int. J. Syst. Evol. Microbiol.">
        <title>The Global Catalogue of Microorganisms (GCM) 10K type strain sequencing project: providing services to taxonomists for standard genome sequencing and annotation.</title>
        <authorList>
            <consortium name="The Broad Institute Genomics Platform"/>
            <consortium name="The Broad Institute Genome Sequencing Center for Infectious Disease"/>
            <person name="Wu L."/>
            <person name="Ma J."/>
        </authorList>
    </citation>
    <scope>NUCLEOTIDE SEQUENCE [LARGE SCALE GENOMIC DNA]</scope>
    <source>
        <strain evidence="12">CGMCC 1.12477</strain>
    </source>
</reference>
<comment type="catalytic activity">
    <reaction evidence="1">
        <text>ATP + protein L-histidine = ADP + protein N-phospho-L-histidine.</text>
        <dbReference type="EC" id="2.7.13.3"/>
    </reaction>
</comment>
<dbReference type="GO" id="GO:0005524">
    <property type="term" value="F:ATP binding"/>
    <property type="evidence" value="ECO:0007669"/>
    <property type="project" value="UniProtKB-KW"/>
</dbReference>
<dbReference type="Pfam" id="PF02518">
    <property type="entry name" value="HATPase_c"/>
    <property type="match status" value="1"/>
</dbReference>
<dbReference type="Gene3D" id="1.20.120.160">
    <property type="entry name" value="HPT domain"/>
    <property type="match status" value="1"/>
</dbReference>
<dbReference type="Gene3D" id="1.10.287.130">
    <property type="match status" value="1"/>
</dbReference>
<keyword evidence="7" id="KW-0472">Membrane</keyword>
<dbReference type="RefSeq" id="WP_379913444.1">
    <property type="nucleotide sequence ID" value="NZ_JBHUDD010000036.1"/>
</dbReference>
<dbReference type="PROSITE" id="PS50109">
    <property type="entry name" value="HIS_KIN"/>
    <property type="match status" value="1"/>
</dbReference>
<feature type="transmembrane region" description="Helical" evidence="7">
    <location>
        <begin position="186"/>
        <end position="205"/>
    </location>
</feature>
<dbReference type="InterPro" id="IPR004358">
    <property type="entry name" value="Sig_transdc_His_kin-like_C"/>
</dbReference>
<feature type="modified residue" description="4-aspartylphosphate" evidence="6">
    <location>
        <position position="647"/>
    </location>
</feature>
<dbReference type="Gene3D" id="3.30.450.20">
    <property type="entry name" value="PAS domain"/>
    <property type="match status" value="1"/>
</dbReference>
<evidence type="ECO:0000259" key="8">
    <source>
        <dbReference type="PROSITE" id="PS50109"/>
    </source>
</evidence>
<dbReference type="SUPFAM" id="SSF52172">
    <property type="entry name" value="CheY-like"/>
    <property type="match status" value="1"/>
</dbReference>
<keyword evidence="7" id="KW-1133">Transmembrane helix</keyword>
<evidence type="ECO:0000256" key="1">
    <source>
        <dbReference type="ARBA" id="ARBA00000085"/>
    </source>
</evidence>
<evidence type="ECO:0000256" key="7">
    <source>
        <dbReference type="SAM" id="Phobius"/>
    </source>
</evidence>
<feature type="domain" description="Response regulatory" evidence="9">
    <location>
        <begin position="598"/>
        <end position="715"/>
    </location>
</feature>
<evidence type="ECO:0000259" key="9">
    <source>
        <dbReference type="PROSITE" id="PS50110"/>
    </source>
</evidence>
<comment type="caution">
    <text evidence="11">The sequence shown here is derived from an EMBL/GenBank/DDBJ whole genome shotgun (WGS) entry which is preliminary data.</text>
</comment>
<keyword evidence="11" id="KW-0067">ATP-binding</keyword>
<dbReference type="InterPro" id="IPR003661">
    <property type="entry name" value="HisK_dim/P_dom"/>
</dbReference>
<dbReference type="SMART" id="SM00388">
    <property type="entry name" value="HisKA"/>
    <property type="match status" value="1"/>
</dbReference>
<dbReference type="PROSITE" id="PS50112">
    <property type="entry name" value="PAS"/>
    <property type="match status" value="1"/>
</dbReference>
<dbReference type="InterPro" id="IPR001789">
    <property type="entry name" value="Sig_transdc_resp-reg_receiver"/>
</dbReference>
<dbReference type="SUPFAM" id="SSF55874">
    <property type="entry name" value="ATPase domain of HSP90 chaperone/DNA topoisomerase II/histidine kinase"/>
    <property type="match status" value="1"/>
</dbReference>
<evidence type="ECO:0000256" key="4">
    <source>
        <dbReference type="ARBA" id="ARBA00022679"/>
    </source>
</evidence>
<dbReference type="CDD" id="cd00130">
    <property type="entry name" value="PAS"/>
    <property type="match status" value="1"/>
</dbReference>
<dbReference type="SMART" id="SM00448">
    <property type="entry name" value="REC"/>
    <property type="match status" value="1"/>
</dbReference>
<dbReference type="InterPro" id="IPR013767">
    <property type="entry name" value="PAS_fold"/>
</dbReference>
<dbReference type="Proteomes" id="UP001597186">
    <property type="component" value="Unassembled WGS sequence"/>
</dbReference>
<sequence>MANLRARLWRWRLDWLPVSALVLGIGLSLLLSVNLTMRVVPELRALATSGDDNITWIVSQTEVEILELQRVVLSARAGQSTPDDIRFAFDVLYSRLEILRDAPLYRAQVRAAESTAVVEALGTRMDGLLPVIDGSDAELMAATDRMMDLLPDLRADVHAIASRVTHGVAMQQEALRNDVFMALRNLAVVAVLLMGFMAGLTLIVWRQFRMSRAQANELRQTTTRLSTIVTTSQDAIVVTDGANRITEFNAAAEGLFGLSRSAALGQPIEDLADVSTLDAAERRSRVKGRCSDSRIVPLEASLGEEQTLLGVVRVYVFRDISHRLANERDLKDSRDRALAGERAKARFMAVMSHEMRTPLNGILGVIDLLRAEADGAGRGRMSDYLDILEGSGETLLGHVNEVLDFTEIESSDVVLRQEAVDLEALSRGVIRGFAPAAKARGVQLHHMVHLPAGARVQGDPVRLRQILTNLLDNALKHTPDGSVTLEISAGGMGVVPVVEIQVTDTGIGIAPEGQDRIFDDFVRLEPADGMVREGTGLGLGITRRLVEAMGGEIGVESEPGSGSVFWVRLPLPVLRGAQGEAFQGPDKGPDGAADRAARVLVVEDNPVNRFILREMLEKDGHIVDEAADGAQGVAAAQAAAYDLILMDISMPVMDGAEAARAIRQTGAPNATTRIVALTAHIHAADDPDTAAAGFDQVVTKPVTWAGLRALLRGQSVDGPMRPVEDGQGLPVLDPAGMDGLARTLDGPARAAFVAGFRKEAEALVGILQKGTAPPELLRRHAHALAGAAAIAGAKRLHARLSDLEAALMQGDAAPPPTGDLPSLMHATCAALEVAQAGRT</sequence>
<keyword evidence="12" id="KW-1185">Reference proteome</keyword>
<feature type="domain" description="Histidine kinase" evidence="8">
    <location>
        <begin position="350"/>
        <end position="573"/>
    </location>
</feature>
<dbReference type="SUPFAM" id="SSF55785">
    <property type="entry name" value="PYP-like sensor domain (PAS domain)"/>
    <property type="match status" value="1"/>
</dbReference>
<keyword evidence="11" id="KW-0547">Nucleotide-binding</keyword>
<evidence type="ECO:0000256" key="2">
    <source>
        <dbReference type="ARBA" id="ARBA00012438"/>
    </source>
</evidence>
<accession>A0ABW4EBC5</accession>
<feature type="transmembrane region" description="Helical" evidence="7">
    <location>
        <begin position="15"/>
        <end position="35"/>
    </location>
</feature>
<evidence type="ECO:0000256" key="6">
    <source>
        <dbReference type="PROSITE-ProRule" id="PRU00169"/>
    </source>
</evidence>
<organism evidence="11 12">
    <name type="scientific">Lacimonas salitolerans</name>
    <dbReference type="NCBI Taxonomy" id="1323750"/>
    <lineage>
        <taxon>Bacteria</taxon>
        <taxon>Pseudomonadati</taxon>
        <taxon>Pseudomonadota</taxon>
        <taxon>Alphaproteobacteria</taxon>
        <taxon>Rhodobacterales</taxon>
        <taxon>Paracoccaceae</taxon>
        <taxon>Lacimonas</taxon>
    </lineage>
</organism>
<dbReference type="InterPro" id="IPR035965">
    <property type="entry name" value="PAS-like_dom_sf"/>
</dbReference>
<dbReference type="InterPro" id="IPR036097">
    <property type="entry name" value="HisK_dim/P_sf"/>
</dbReference>
<dbReference type="InterPro" id="IPR000014">
    <property type="entry name" value="PAS"/>
</dbReference>